<keyword evidence="1" id="KW-1133">Transmembrane helix</keyword>
<dbReference type="KEGG" id="pgm:PGRAT_10840"/>
<dbReference type="STRING" id="189425.PGRAT_10840"/>
<dbReference type="HOGENOM" id="CLU_2918269_0_0_9"/>
<evidence type="ECO:0000313" key="2">
    <source>
        <dbReference type="EMBL" id="AIQ68062.1"/>
    </source>
</evidence>
<keyword evidence="1" id="KW-0812">Transmembrane</keyword>
<gene>
    <name evidence="2" type="ORF">PGRAT_10840</name>
</gene>
<protein>
    <submittedName>
        <fullName evidence="2">Uncharacterized protein</fullName>
    </submittedName>
</protein>
<name>A0A089M4E1_9BACL</name>
<proteinExistence type="predicted"/>
<organism evidence="2 3">
    <name type="scientific">Paenibacillus graminis</name>
    <dbReference type="NCBI Taxonomy" id="189425"/>
    <lineage>
        <taxon>Bacteria</taxon>
        <taxon>Bacillati</taxon>
        <taxon>Bacillota</taxon>
        <taxon>Bacilli</taxon>
        <taxon>Bacillales</taxon>
        <taxon>Paenibacillaceae</taxon>
        <taxon>Paenibacillus</taxon>
    </lineage>
</organism>
<keyword evidence="1" id="KW-0472">Membrane</keyword>
<keyword evidence="3" id="KW-1185">Reference proteome</keyword>
<dbReference type="Proteomes" id="UP000029500">
    <property type="component" value="Chromosome"/>
</dbReference>
<reference evidence="2 3" key="1">
    <citation type="submission" date="2014-08" db="EMBL/GenBank/DDBJ databases">
        <title>Comparative genomics of the Paenibacillus odorifer group.</title>
        <authorList>
            <person name="den Bakker H.C."/>
            <person name="Tsai Y.-C."/>
            <person name="Martin N."/>
            <person name="Korlach J."/>
            <person name="Wiedmann M."/>
        </authorList>
    </citation>
    <scope>NUCLEOTIDE SEQUENCE [LARGE SCALE GENOMIC DNA]</scope>
    <source>
        <strain evidence="2 3">DSM 15220</strain>
    </source>
</reference>
<accession>A0A089M4E1</accession>
<dbReference type="AlphaFoldDB" id="A0A089M4E1"/>
<feature type="transmembrane region" description="Helical" evidence="1">
    <location>
        <begin position="21"/>
        <end position="40"/>
    </location>
</feature>
<dbReference type="EMBL" id="CP009287">
    <property type="protein sequence ID" value="AIQ68062.1"/>
    <property type="molecule type" value="Genomic_DNA"/>
</dbReference>
<evidence type="ECO:0000256" key="1">
    <source>
        <dbReference type="SAM" id="Phobius"/>
    </source>
</evidence>
<sequence length="61" mass="7140">MNELQRGCIHTPVFLYTFMTASYRGGGFFVVWKLCVFSVLDKVCKGRRDFLLGSFKEQIWI</sequence>
<evidence type="ECO:0000313" key="3">
    <source>
        <dbReference type="Proteomes" id="UP000029500"/>
    </source>
</evidence>